<organism evidence="7 8">
    <name type="scientific">Falsigemmobacter faecalis</name>
    <dbReference type="NCBI Taxonomy" id="2488730"/>
    <lineage>
        <taxon>Bacteria</taxon>
        <taxon>Pseudomonadati</taxon>
        <taxon>Pseudomonadota</taxon>
        <taxon>Alphaproteobacteria</taxon>
        <taxon>Rhodobacterales</taxon>
        <taxon>Paracoccaceae</taxon>
        <taxon>Falsigemmobacter</taxon>
    </lineage>
</organism>
<comment type="pathway">
    <text evidence="1">Lipid metabolism; fatty acid beta-oxidation.</text>
</comment>
<gene>
    <name evidence="7" type="ORF">EG244_07490</name>
</gene>
<comment type="caution">
    <text evidence="7">The sequence shown here is derived from an EMBL/GenBank/DDBJ whole genome shotgun (WGS) entry which is preliminary data.</text>
</comment>
<keyword evidence="5" id="KW-0413">Isomerase</keyword>
<dbReference type="PANTHER" id="PTHR43149">
    <property type="entry name" value="ENOYL-COA HYDRATASE"/>
    <property type="match status" value="1"/>
</dbReference>
<evidence type="ECO:0000256" key="5">
    <source>
        <dbReference type="ARBA" id="ARBA00023235"/>
    </source>
</evidence>
<dbReference type="Proteomes" id="UP000282125">
    <property type="component" value="Unassembled WGS sequence"/>
</dbReference>
<evidence type="ECO:0000256" key="6">
    <source>
        <dbReference type="RuleBase" id="RU003707"/>
    </source>
</evidence>
<dbReference type="OrthoDB" id="9781757at2"/>
<reference evidence="7 8" key="1">
    <citation type="submission" date="2018-11" db="EMBL/GenBank/DDBJ databases">
        <title>Gemmobacter sp. nov., YIM 102744-1 draft genome.</title>
        <authorList>
            <person name="Li G."/>
            <person name="Jiang Y."/>
        </authorList>
    </citation>
    <scope>NUCLEOTIDE SEQUENCE [LARGE SCALE GENOMIC DNA]</scope>
    <source>
        <strain evidence="7 8">YIM 102744-1</strain>
    </source>
</reference>
<dbReference type="GO" id="GO:0006635">
    <property type="term" value="P:fatty acid beta-oxidation"/>
    <property type="evidence" value="ECO:0007669"/>
    <property type="project" value="UniProtKB-UniPathway"/>
</dbReference>
<dbReference type="Gene3D" id="1.10.12.10">
    <property type="entry name" value="Lyase 2-enoyl-coa Hydratase, Chain A, domain 2"/>
    <property type="match status" value="1"/>
</dbReference>
<dbReference type="PANTHER" id="PTHR43149:SF1">
    <property type="entry name" value="DELTA(3,5)-DELTA(2,4)-DIENOYL-COA ISOMERASE, MITOCHONDRIAL"/>
    <property type="match status" value="1"/>
</dbReference>
<name>A0A3P3DQD9_9RHOB</name>
<evidence type="ECO:0000256" key="1">
    <source>
        <dbReference type="ARBA" id="ARBA00005005"/>
    </source>
</evidence>
<dbReference type="InterPro" id="IPR029045">
    <property type="entry name" value="ClpP/crotonase-like_dom_sf"/>
</dbReference>
<dbReference type="Gene3D" id="3.90.226.10">
    <property type="entry name" value="2-enoyl-CoA Hydratase, Chain A, domain 1"/>
    <property type="match status" value="1"/>
</dbReference>
<dbReference type="SUPFAM" id="SSF52096">
    <property type="entry name" value="ClpP/crotonase"/>
    <property type="match status" value="1"/>
</dbReference>
<keyword evidence="3" id="KW-0276">Fatty acid metabolism</keyword>
<dbReference type="InterPro" id="IPR045002">
    <property type="entry name" value="Ech1-like"/>
</dbReference>
<dbReference type="NCBIfam" id="NF005699">
    <property type="entry name" value="PRK07509.1"/>
    <property type="match status" value="1"/>
</dbReference>
<dbReference type="InterPro" id="IPR018376">
    <property type="entry name" value="Enoyl-CoA_hyd/isom_CS"/>
</dbReference>
<keyword evidence="4" id="KW-0443">Lipid metabolism</keyword>
<dbReference type="AlphaFoldDB" id="A0A3P3DQD9"/>
<comment type="similarity">
    <text evidence="2 6">Belongs to the enoyl-CoA hydratase/isomerase family.</text>
</comment>
<dbReference type="EMBL" id="RRAZ01000009">
    <property type="protein sequence ID" value="RRH75762.1"/>
    <property type="molecule type" value="Genomic_DNA"/>
</dbReference>
<evidence type="ECO:0000313" key="7">
    <source>
        <dbReference type="EMBL" id="RRH75762.1"/>
    </source>
</evidence>
<dbReference type="UniPathway" id="UPA00659"/>
<evidence type="ECO:0000313" key="8">
    <source>
        <dbReference type="Proteomes" id="UP000282125"/>
    </source>
</evidence>
<keyword evidence="8" id="KW-1185">Reference proteome</keyword>
<accession>A0A3P3DQD9</accession>
<dbReference type="RefSeq" id="WP_124964387.1">
    <property type="nucleotide sequence ID" value="NZ_RRAZ01000009.1"/>
</dbReference>
<dbReference type="GO" id="GO:0016853">
    <property type="term" value="F:isomerase activity"/>
    <property type="evidence" value="ECO:0007669"/>
    <property type="project" value="UniProtKB-KW"/>
</dbReference>
<dbReference type="InterPro" id="IPR001753">
    <property type="entry name" value="Enoyl-CoA_hydra/iso"/>
</dbReference>
<proteinExistence type="inferred from homology"/>
<dbReference type="InterPro" id="IPR014748">
    <property type="entry name" value="Enoyl-CoA_hydra_C"/>
</dbReference>
<dbReference type="Pfam" id="PF00378">
    <property type="entry name" value="ECH_1"/>
    <property type="match status" value="1"/>
</dbReference>
<dbReference type="PROSITE" id="PS00166">
    <property type="entry name" value="ENOYL_COA_HYDRATASE"/>
    <property type="match status" value="1"/>
</dbReference>
<evidence type="ECO:0000256" key="4">
    <source>
        <dbReference type="ARBA" id="ARBA00023098"/>
    </source>
</evidence>
<sequence>MADQVIISIEGGVAEVRLNRPDKRNALTLALFDELTAAAEGLKARRDLRAVILCGEGAAFCAGIDTSEFTRMAAEIDATRVEIRAAAPGQPNRFQRPVTTWAALDVPVIAALHGVAFGAGFQLALGADFRIAQPDTKMSVMEARWGLIPDMGITQSLPRLMRADLAKELILTARIFDAAEALSLGLVTRLAEDPLQAARAMAAQFCQISPDVLKAGKRLVEEAWTAAPGLGLNLEAEYQAQIIAGPNQIEAVMAGLQKRSPRFRDIG</sequence>
<protein>
    <submittedName>
        <fullName evidence="7">Crotonase/enoyl-CoA hydratase family protein</fullName>
    </submittedName>
</protein>
<dbReference type="CDD" id="cd06558">
    <property type="entry name" value="crotonase-like"/>
    <property type="match status" value="1"/>
</dbReference>
<evidence type="ECO:0000256" key="3">
    <source>
        <dbReference type="ARBA" id="ARBA00022832"/>
    </source>
</evidence>
<evidence type="ECO:0000256" key="2">
    <source>
        <dbReference type="ARBA" id="ARBA00005254"/>
    </source>
</evidence>